<reference evidence="2" key="1">
    <citation type="submission" date="2023-06" db="EMBL/GenBank/DDBJ databases">
        <title>WGS-Sequencing of Streptomyces ficellus isolate 21 collected from sand in Gara Djebilet Iron Mine in Algeria.</title>
        <authorList>
            <person name="Zegers G.P."/>
            <person name="Gomez A."/>
            <person name="Gueddou A."/>
            <person name="Zahara A.F."/>
            <person name="Worth M."/>
            <person name="Sevigny J.L."/>
            <person name="Tisa L."/>
        </authorList>
    </citation>
    <scope>NUCLEOTIDE SEQUENCE</scope>
    <source>
        <strain evidence="2">AS11</strain>
    </source>
</reference>
<evidence type="ECO:0000313" key="2">
    <source>
        <dbReference type="EMBL" id="MDN3297247.1"/>
    </source>
</evidence>
<evidence type="ECO:0000256" key="1">
    <source>
        <dbReference type="SAM" id="Phobius"/>
    </source>
</evidence>
<comment type="caution">
    <text evidence="2">The sequence shown here is derived from an EMBL/GenBank/DDBJ whole genome shotgun (WGS) entry which is preliminary data.</text>
</comment>
<dbReference type="EMBL" id="JAUEPL010000047">
    <property type="protein sequence ID" value="MDN3297247.1"/>
    <property type="molecule type" value="Genomic_DNA"/>
</dbReference>
<proteinExistence type="predicted"/>
<keyword evidence="3" id="KW-1185">Reference proteome</keyword>
<feature type="transmembrane region" description="Helical" evidence="1">
    <location>
        <begin position="52"/>
        <end position="76"/>
    </location>
</feature>
<keyword evidence="1" id="KW-1133">Transmembrane helix</keyword>
<dbReference type="RefSeq" id="WP_290114608.1">
    <property type="nucleotide sequence ID" value="NZ_JAUEPL010000047.1"/>
</dbReference>
<protein>
    <submittedName>
        <fullName evidence="2">Uncharacterized protein</fullName>
    </submittedName>
</protein>
<dbReference type="Proteomes" id="UP001174050">
    <property type="component" value="Unassembled WGS sequence"/>
</dbReference>
<sequence length="80" mass="7984">MSAPTGPDPSRLRTALTVLIAAVTALVVILVGLMCAAVAYVSWQHPNAAAPVGAAVGLFAAIATAAAAIFSGIALLRRRS</sequence>
<organism evidence="2 3">
    <name type="scientific">Streptomyces ficellus</name>
    <dbReference type="NCBI Taxonomy" id="1977088"/>
    <lineage>
        <taxon>Bacteria</taxon>
        <taxon>Bacillati</taxon>
        <taxon>Actinomycetota</taxon>
        <taxon>Actinomycetes</taxon>
        <taxon>Kitasatosporales</taxon>
        <taxon>Streptomycetaceae</taxon>
        <taxon>Streptomyces</taxon>
    </lineage>
</organism>
<evidence type="ECO:0000313" key="3">
    <source>
        <dbReference type="Proteomes" id="UP001174050"/>
    </source>
</evidence>
<name>A0ABT7ZCM4_9ACTN</name>
<keyword evidence="1" id="KW-0472">Membrane</keyword>
<accession>A0ABT7ZCM4</accession>
<keyword evidence="1" id="KW-0812">Transmembrane</keyword>
<gene>
    <name evidence="2" type="ORF">QWM81_25035</name>
</gene>
<feature type="transmembrane region" description="Helical" evidence="1">
    <location>
        <begin position="12"/>
        <end position="40"/>
    </location>
</feature>